<dbReference type="KEGG" id="hro:HELRODRAFT_173424"/>
<dbReference type="Proteomes" id="UP000015101">
    <property type="component" value="Unassembled WGS sequence"/>
</dbReference>
<reference evidence="1 3" key="2">
    <citation type="journal article" date="2013" name="Nature">
        <title>Insights into bilaterian evolution from three spiralian genomes.</title>
        <authorList>
            <person name="Simakov O."/>
            <person name="Marletaz F."/>
            <person name="Cho S.J."/>
            <person name="Edsinger-Gonzales E."/>
            <person name="Havlak P."/>
            <person name="Hellsten U."/>
            <person name="Kuo D.H."/>
            <person name="Larsson T."/>
            <person name="Lv J."/>
            <person name="Arendt D."/>
            <person name="Savage R."/>
            <person name="Osoegawa K."/>
            <person name="de Jong P."/>
            <person name="Grimwood J."/>
            <person name="Chapman J.A."/>
            <person name="Shapiro H."/>
            <person name="Aerts A."/>
            <person name="Otillar R.P."/>
            <person name="Terry A.Y."/>
            <person name="Boore J.L."/>
            <person name="Grigoriev I.V."/>
            <person name="Lindberg D.R."/>
            <person name="Seaver E.C."/>
            <person name="Weisblat D.A."/>
            <person name="Putnam N.H."/>
            <person name="Rokhsar D.S."/>
        </authorList>
    </citation>
    <scope>NUCLEOTIDE SEQUENCE</scope>
</reference>
<evidence type="ECO:0000313" key="3">
    <source>
        <dbReference type="Proteomes" id="UP000015101"/>
    </source>
</evidence>
<evidence type="ECO:0000313" key="1">
    <source>
        <dbReference type="EMBL" id="ESO03722.1"/>
    </source>
</evidence>
<dbReference type="InParanoid" id="T1F6T3"/>
<evidence type="ECO:0000313" key="2">
    <source>
        <dbReference type="EnsemblMetazoa" id="HelroP173424"/>
    </source>
</evidence>
<dbReference type="EMBL" id="AMQM01004536">
    <property type="status" value="NOT_ANNOTATED_CDS"/>
    <property type="molecule type" value="Genomic_DNA"/>
</dbReference>
<dbReference type="AlphaFoldDB" id="T1F6T3"/>
<sequence>MCDCAVKKGQMSHLACKPNVFHGGNCHCQHHPQLHQQPTFLVHGSPIEDGAMMHPKSLVINPSPTGFTSIANVVEPKRDIVMVDDDDCHEGREMKSWCWYFCCGGEKKESHCLLCCSLCCPPDLEKRMVRTSPYQSKSFAVVKNPDKPKPKPKEELPQLTYGPCDGGITTYQVTTPHVQFQPDERAQVKQSHHYPFHLFDLHHSKSIPAAACASTACSQPTHQIYSAGSKVIVNSQPQMASNFIPQNGNWVSSQPAVSPFLSASAVGVASGQSCGQNGVCGGETVLRLSAHNTACNNKPTSNFRFEEDNRNVMNGKAYSVGNNFTVGNFNANGGLNQGGNSGLIHFH</sequence>
<protein>
    <submittedName>
        <fullName evidence="1 2">Uncharacterized protein</fullName>
    </submittedName>
</protein>
<reference evidence="2" key="3">
    <citation type="submission" date="2015-06" db="UniProtKB">
        <authorList>
            <consortium name="EnsemblMetazoa"/>
        </authorList>
    </citation>
    <scope>IDENTIFICATION</scope>
</reference>
<dbReference type="CTD" id="20204532"/>
<dbReference type="EMBL" id="KB096590">
    <property type="protein sequence ID" value="ESO03722.1"/>
    <property type="molecule type" value="Genomic_DNA"/>
</dbReference>
<gene>
    <name evidence="2" type="primary">20204532</name>
    <name evidence="1" type="ORF">HELRODRAFT_173424</name>
</gene>
<dbReference type="GeneID" id="20204532"/>
<keyword evidence="3" id="KW-1185">Reference proteome</keyword>
<organism evidence="2 3">
    <name type="scientific">Helobdella robusta</name>
    <name type="common">Californian leech</name>
    <dbReference type="NCBI Taxonomy" id="6412"/>
    <lineage>
        <taxon>Eukaryota</taxon>
        <taxon>Metazoa</taxon>
        <taxon>Spiralia</taxon>
        <taxon>Lophotrochozoa</taxon>
        <taxon>Annelida</taxon>
        <taxon>Clitellata</taxon>
        <taxon>Hirudinea</taxon>
        <taxon>Rhynchobdellida</taxon>
        <taxon>Glossiphoniidae</taxon>
        <taxon>Helobdella</taxon>
    </lineage>
</organism>
<dbReference type="HOGENOM" id="CLU_799925_0_0_1"/>
<accession>T1F6T3</accession>
<name>T1F6T3_HELRO</name>
<dbReference type="RefSeq" id="XP_009018279.1">
    <property type="nucleotide sequence ID" value="XM_009020031.1"/>
</dbReference>
<reference evidence="3" key="1">
    <citation type="submission" date="2012-12" db="EMBL/GenBank/DDBJ databases">
        <authorList>
            <person name="Hellsten U."/>
            <person name="Grimwood J."/>
            <person name="Chapman J.A."/>
            <person name="Shapiro H."/>
            <person name="Aerts A."/>
            <person name="Otillar R.P."/>
            <person name="Terry A.Y."/>
            <person name="Boore J.L."/>
            <person name="Simakov O."/>
            <person name="Marletaz F."/>
            <person name="Cho S.-J."/>
            <person name="Edsinger-Gonzales E."/>
            <person name="Havlak P."/>
            <person name="Kuo D.-H."/>
            <person name="Larsson T."/>
            <person name="Lv J."/>
            <person name="Arendt D."/>
            <person name="Savage R."/>
            <person name="Osoegawa K."/>
            <person name="de Jong P."/>
            <person name="Lindberg D.R."/>
            <person name="Seaver E.C."/>
            <person name="Weisblat D.A."/>
            <person name="Putnam N.H."/>
            <person name="Grigoriev I.V."/>
            <person name="Rokhsar D.S."/>
        </authorList>
    </citation>
    <scope>NUCLEOTIDE SEQUENCE</scope>
</reference>
<proteinExistence type="predicted"/>
<dbReference type="EnsemblMetazoa" id="HelroT173424">
    <property type="protein sequence ID" value="HelroP173424"/>
    <property type="gene ID" value="HelroG173424"/>
</dbReference>